<dbReference type="SUPFAM" id="SSF56112">
    <property type="entry name" value="Protein kinase-like (PK-like)"/>
    <property type="match status" value="1"/>
</dbReference>
<evidence type="ECO:0000313" key="3">
    <source>
        <dbReference type="Proteomes" id="UP001470230"/>
    </source>
</evidence>
<accession>A0ABR2GVN9</accession>
<dbReference type="InterPro" id="IPR000719">
    <property type="entry name" value="Prot_kinase_dom"/>
</dbReference>
<gene>
    <name evidence="2" type="ORF">M9Y10_035967</name>
</gene>
<dbReference type="InterPro" id="IPR011009">
    <property type="entry name" value="Kinase-like_dom_sf"/>
</dbReference>
<evidence type="ECO:0000259" key="1">
    <source>
        <dbReference type="PROSITE" id="PS50011"/>
    </source>
</evidence>
<evidence type="ECO:0000313" key="2">
    <source>
        <dbReference type="EMBL" id="KAK8838020.1"/>
    </source>
</evidence>
<sequence length="279" mass="32297">MFSICIPSNIKCYDVIEKISKSSNFVVLKVKQHFSNKIFAAKVIPKIILQREDSIQTINNEVSILRSCRHENIIRCFDSFDMKNSKNQNLKVIIFEYCSQGNLFDYINNQQFKDENEKKKMMRGIIQAVSYLHEKGIPHCNIKMESIWLDDDFNVKMSDFGFPKITNKMKSSTYASPEVKREASADFIKSDIWSVAITLYAIETKTFPYKNKADAAACRLDISMEKEDLKRIIMKCLQKNPNDRPSANDLLNEDYFSCSKETGNVNQVAENMTKNEIEK</sequence>
<reference evidence="2 3" key="1">
    <citation type="submission" date="2024-04" db="EMBL/GenBank/DDBJ databases">
        <title>Tritrichomonas musculus Genome.</title>
        <authorList>
            <person name="Alves-Ferreira E."/>
            <person name="Grigg M."/>
            <person name="Lorenzi H."/>
            <person name="Galac M."/>
        </authorList>
    </citation>
    <scope>NUCLEOTIDE SEQUENCE [LARGE SCALE GENOMIC DNA]</scope>
    <source>
        <strain evidence="2 3">EAF2021</strain>
    </source>
</reference>
<dbReference type="PROSITE" id="PS50011">
    <property type="entry name" value="PROTEIN_KINASE_DOM"/>
    <property type="match status" value="1"/>
</dbReference>
<dbReference type="PANTHER" id="PTHR24348:SF68">
    <property type="entry name" value="SERINE_THREONINE-PROTEIN KINASE ATG1C"/>
    <property type="match status" value="1"/>
</dbReference>
<organism evidence="2 3">
    <name type="scientific">Tritrichomonas musculus</name>
    <dbReference type="NCBI Taxonomy" id="1915356"/>
    <lineage>
        <taxon>Eukaryota</taxon>
        <taxon>Metamonada</taxon>
        <taxon>Parabasalia</taxon>
        <taxon>Tritrichomonadida</taxon>
        <taxon>Tritrichomonadidae</taxon>
        <taxon>Tritrichomonas</taxon>
    </lineage>
</organism>
<feature type="domain" description="Protein kinase" evidence="1">
    <location>
        <begin position="13"/>
        <end position="256"/>
    </location>
</feature>
<dbReference type="Proteomes" id="UP001470230">
    <property type="component" value="Unassembled WGS sequence"/>
</dbReference>
<dbReference type="CDD" id="cd00180">
    <property type="entry name" value="PKc"/>
    <property type="match status" value="1"/>
</dbReference>
<name>A0ABR2GVN9_9EUKA</name>
<dbReference type="Pfam" id="PF00069">
    <property type="entry name" value="Pkinase"/>
    <property type="match status" value="1"/>
</dbReference>
<dbReference type="PANTHER" id="PTHR24348">
    <property type="entry name" value="SERINE/THREONINE-PROTEIN KINASE UNC-51-RELATED"/>
    <property type="match status" value="1"/>
</dbReference>
<protein>
    <submittedName>
        <fullName evidence="2">NUAK SNF1-like kinase 1</fullName>
    </submittedName>
</protein>
<dbReference type="InterPro" id="IPR045269">
    <property type="entry name" value="Atg1-like"/>
</dbReference>
<dbReference type="EMBL" id="JAPFFF010000057">
    <property type="protein sequence ID" value="KAK8838020.1"/>
    <property type="molecule type" value="Genomic_DNA"/>
</dbReference>
<dbReference type="Gene3D" id="1.10.510.10">
    <property type="entry name" value="Transferase(Phosphotransferase) domain 1"/>
    <property type="match status" value="1"/>
</dbReference>
<keyword evidence="3" id="KW-1185">Reference proteome</keyword>
<comment type="caution">
    <text evidence="2">The sequence shown here is derived from an EMBL/GenBank/DDBJ whole genome shotgun (WGS) entry which is preliminary data.</text>
</comment>
<proteinExistence type="predicted"/>